<dbReference type="Pfam" id="PF22258">
    <property type="entry name" value="DUF6949"/>
    <property type="match status" value="1"/>
</dbReference>
<keyword evidence="3" id="KW-1185">Reference proteome</keyword>
<feature type="transmembrane region" description="Helical" evidence="1">
    <location>
        <begin position="6"/>
        <end position="24"/>
    </location>
</feature>
<keyword evidence="1" id="KW-0812">Transmembrane</keyword>
<feature type="transmembrane region" description="Helical" evidence="1">
    <location>
        <begin position="76"/>
        <end position="102"/>
    </location>
</feature>
<accession>A0ABS6WQG1</accession>
<reference evidence="2" key="1">
    <citation type="submission" date="2021-07" db="EMBL/GenBank/DDBJ databases">
        <title>Pseudohoeflea marina sp. nov. a polyhydroxyalcanoate-producing bacterium.</title>
        <authorList>
            <person name="Zheng W."/>
            <person name="Yu S."/>
            <person name="Huang Y."/>
        </authorList>
    </citation>
    <scope>NUCLEOTIDE SEQUENCE</scope>
    <source>
        <strain evidence="2">DP4N28-3</strain>
    </source>
</reference>
<organism evidence="2 3">
    <name type="scientific">Pseudohoeflea coraliihabitans</name>
    <dbReference type="NCBI Taxonomy" id="2860393"/>
    <lineage>
        <taxon>Bacteria</taxon>
        <taxon>Pseudomonadati</taxon>
        <taxon>Pseudomonadota</taxon>
        <taxon>Alphaproteobacteria</taxon>
        <taxon>Hyphomicrobiales</taxon>
        <taxon>Rhizobiaceae</taxon>
        <taxon>Pseudohoeflea</taxon>
    </lineage>
</organism>
<name>A0ABS6WQG1_9HYPH</name>
<keyword evidence="1" id="KW-0472">Membrane</keyword>
<proteinExistence type="predicted"/>
<gene>
    <name evidence="2" type="ORF">KY465_13050</name>
</gene>
<feature type="transmembrane region" description="Helical" evidence="1">
    <location>
        <begin position="45"/>
        <end position="70"/>
    </location>
</feature>
<protein>
    <submittedName>
        <fullName evidence="2">Uncharacterized protein</fullName>
    </submittedName>
</protein>
<dbReference type="RefSeq" id="WP_219202131.1">
    <property type="nucleotide sequence ID" value="NZ_JAHWQX010000003.1"/>
</dbReference>
<evidence type="ECO:0000256" key="1">
    <source>
        <dbReference type="SAM" id="Phobius"/>
    </source>
</evidence>
<evidence type="ECO:0000313" key="2">
    <source>
        <dbReference type="EMBL" id="MBW3098207.1"/>
    </source>
</evidence>
<dbReference type="InterPro" id="IPR053803">
    <property type="entry name" value="DUF6949"/>
</dbReference>
<dbReference type="Proteomes" id="UP001430804">
    <property type="component" value="Unassembled WGS sequence"/>
</dbReference>
<sequence>MVNLTGIQLAIGVLAVGATVSWIASRLVRIGGWQPPAHTGEGFELFRFADLLIASLAGPELLCGVTVAGVRRGELHAGWCLTLFLIAGGWAMLIGIIALELLSYGLYPGR</sequence>
<comment type="caution">
    <text evidence="2">The sequence shown here is derived from an EMBL/GenBank/DDBJ whole genome shotgun (WGS) entry which is preliminary data.</text>
</comment>
<dbReference type="EMBL" id="JAHWQX010000003">
    <property type="protein sequence ID" value="MBW3098207.1"/>
    <property type="molecule type" value="Genomic_DNA"/>
</dbReference>
<evidence type="ECO:0000313" key="3">
    <source>
        <dbReference type="Proteomes" id="UP001430804"/>
    </source>
</evidence>
<keyword evidence="1" id="KW-1133">Transmembrane helix</keyword>